<gene>
    <name evidence="1" type="ORF">BW247_01845</name>
</gene>
<evidence type="ECO:0000313" key="2">
    <source>
        <dbReference type="Proteomes" id="UP000243807"/>
    </source>
</evidence>
<protein>
    <submittedName>
        <fullName evidence="1">Uncharacterized protein</fullName>
    </submittedName>
</protein>
<name>A0A1P8UDR9_9GAMM</name>
<dbReference type="AlphaFoldDB" id="A0A1P8UDR9"/>
<dbReference type="KEGG" id="afy:BW247_01845"/>
<sequence>MTDNVENLIFEHARILPESTSTQRKTPRGFGRMEVALTGLRRDMVLSEEGVVEPELRIDRLSERVERIERRLALVE</sequence>
<dbReference type="Proteomes" id="UP000243807">
    <property type="component" value="Chromosome"/>
</dbReference>
<dbReference type="EMBL" id="CP019434">
    <property type="protein sequence ID" value="APZ41995.1"/>
    <property type="molecule type" value="Genomic_DNA"/>
</dbReference>
<accession>A0A1P8UDR9</accession>
<dbReference type="OrthoDB" id="5775699at2"/>
<dbReference type="RefSeq" id="WP_076835342.1">
    <property type="nucleotide sequence ID" value="NZ_CP019434.1"/>
</dbReference>
<organism evidence="1 2">
    <name type="scientific">Acidihalobacter ferrooxydans</name>
    <dbReference type="NCBI Taxonomy" id="1765967"/>
    <lineage>
        <taxon>Bacteria</taxon>
        <taxon>Pseudomonadati</taxon>
        <taxon>Pseudomonadota</taxon>
        <taxon>Gammaproteobacteria</taxon>
        <taxon>Chromatiales</taxon>
        <taxon>Ectothiorhodospiraceae</taxon>
        <taxon>Acidihalobacter</taxon>
    </lineage>
</organism>
<evidence type="ECO:0000313" key="1">
    <source>
        <dbReference type="EMBL" id="APZ41995.1"/>
    </source>
</evidence>
<proteinExistence type="predicted"/>
<keyword evidence="2" id="KW-1185">Reference proteome</keyword>
<reference evidence="1 2" key="1">
    <citation type="submission" date="2017-01" db="EMBL/GenBank/DDBJ databases">
        <title>Draft sequence of Acidihalobacter ferrooxidans strain DSM 14175 (strain V8).</title>
        <authorList>
            <person name="Khaleque H.N."/>
            <person name="Ramsay J.P."/>
            <person name="Murphy R.J.T."/>
            <person name="Kaksonen A.H."/>
            <person name="Boxall N.J."/>
            <person name="Watkin E.L.J."/>
        </authorList>
    </citation>
    <scope>NUCLEOTIDE SEQUENCE [LARGE SCALE GENOMIC DNA]</scope>
    <source>
        <strain evidence="1 2">V8</strain>
    </source>
</reference>